<comment type="similarity">
    <text evidence="2 6">Belongs to the 2-oxoacid dehydrogenase family.</text>
</comment>
<evidence type="ECO:0000259" key="9">
    <source>
        <dbReference type="PROSITE" id="PS51826"/>
    </source>
</evidence>
<dbReference type="EMBL" id="FMYI01000002">
    <property type="protein sequence ID" value="SDB91956.1"/>
    <property type="molecule type" value="Genomic_DNA"/>
</dbReference>
<evidence type="ECO:0000256" key="1">
    <source>
        <dbReference type="ARBA" id="ARBA00001938"/>
    </source>
</evidence>
<dbReference type="Gene3D" id="4.10.320.10">
    <property type="entry name" value="E3-binding domain"/>
    <property type="match status" value="1"/>
</dbReference>
<dbReference type="CDD" id="cd06849">
    <property type="entry name" value="lipoyl_domain"/>
    <property type="match status" value="1"/>
</dbReference>
<keyword evidence="11" id="KW-1185">Reference proteome</keyword>
<evidence type="ECO:0000256" key="7">
    <source>
        <dbReference type="SAM" id="MobiDB-lite"/>
    </source>
</evidence>
<dbReference type="EC" id="2.3.1.-" evidence="6"/>
<comment type="cofactor">
    <cofactor evidence="1 6">
        <name>(R)-lipoate</name>
        <dbReference type="ChEBI" id="CHEBI:83088"/>
    </cofactor>
</comment>
<dbReference type="InterPro" id="IPR004167">
    <property type="entry name" value="PSBD"/>
</dbReference>
<evidence type="ECO:0000259" key="8">
    <source>
        <dbReference type="PROSITE" id="PS50968"/>
    </source>
</evidence>
<dbReference type="FunFam" id="3.30.559.10:FF:000007">
    <property type="entry name" value="Dihydrolipoamide acetyltransferase component of pyruvate dehydrogenase complex"/>
    <property type="match status" value="1"/>
</dbReference>
<evidence type="ECO:0000256" key="5">
    <source>
        <dbReference type="ARBA" id="ARBA00023315"/>
    </source>
</evidence>
<dbReference type="PROSITE" id="PS51826">
    <property type="entry name" value="PSBD"/>
    <property type="match status" value="1"/>
</dbReference>
<dbReference type="GO" id="GO:0016407">
    <property type="term" value="F:acetyltransferase activity"/>
    <property type="evidence" value="ECO:0007669"/>
    <property type="project" value="TreeGrafter"/>
</dbReference>
<dbReference type="SUPFAM" id="SSF51230">
    <property type="entry name" value="Single hybrid motif"/>
    <property type="match status" value="1"/>
</dbReference>
<dbReference type="InterPro" id="IPR001078">
    <property type="entry name" value="2-oxoacid_DH_actylTfrase"/>
</dbReference>
<dbReference type="InterPro" id="IPR011053">
    <property type="entry name" value="Single_hybrid_motif"/>
</dbReference>
<dbReference type="Proteomes" id="UP000242949">
    <property type="component" value="Unassembled WGS sequence"/>
</dbReference>
<evidence type="ECO:0000256" key="6">
    <source>
        <dbReference type="RuleBase" id="RU003423"/>
    </source>
</evidence>
<dbReference type="PANTHER" id="PTHR43178:SF5">
    <property type="entry name" value="LIPOAMIDE ACYLTRANSFERASE COMPONENT OF BRANCHED-CHAIN ALPHA-KETO ACID DEHYDROGENASE COMPLEX, MITOCHONDRIAL"/>
    <property type="match status" value="1"/>
</dbReference>
<dbReference type="InterPro" id="IPR003016">
    <property type="entry name" value="2-oxoA_DH_lipoyl-BS"/>
</dbReference>
<dbReference type="InterPro" id="IPR036625">
    <property type="entry name" value="E3-bd_dom_sf"/>
</dbReference>
<dbReference type="InterPro" id="IPR050743">
    <property type="entry name" value="2-oxoacid_DH_E2_comp"/>
</dbReference>
<dbReference type="STRING" id="1612202.SAMN05421734_102484"/>
<evidence type="ECO:0000256" key="2">
    <source>
        <dbReference type="ARBA" id="ARBA00007317"/>
    </source>
</evidence>
<dbReference type="PROSITE" id="PS00189">
    <property type="entry name" value="LIPOYL"/>
    <property type="match status" value="1"/>
</dbReference>
<feature type="compositionally biased region" description="Basic and acidic residues" evidence="7">
    <location>
        <begin position="138"/>
        <end position="151"/>
    </location>
</feature>
<feature type="domain" description="Lipoyl-binding" evidence="8">
    <location>
        <begin position="3"/>
        <end position="78"/>
    </location>
</feature>
<keyword evidence="3 6" id="KW-0808">Transferase</keyword>
<gene>
    <name evidence="10" type="ORF">SAMN05421734_102484</name>
</gene>
<feature type="domain" description="Peripheral subunit-binding (PSBD)" evidence="9">
    <location>
        <begin position="107"/>
        <end position="144"/>
    </location>
</feature>
<evidence type="ECO:0000313" key="10">
    <source>
        <dbReference type="EMBL" id="SDB91956.1"/>
    </source>
</evidence>
<dbReference type="AlphaFoldDB" id="A0A1G6HET9"/>
<proteinExistence type="inferred from homology"/>
<dbReference type="OrthoDB" id="9805770at2"/>
<dbReference type="PANTHER" id="PTHR43178">
    <property type="entry name" value="DIHYDROLIPOAMIDE ACETYLTRANSFERASE COMPONENT OF PYRUVATE DEHYDROGENASE COMPLEX"/>
    <property type="match status" value="1"/>
</dbReference>
<evidence type="ECO:0000256" key="4">
    <source>
        <dbReference type="ARBA" id="ARBA00022823"/>
    </source>
</evidence>
<dbReference type="Pfam" id="PF02817">
    <property type="entry name" value="E3_binding"/>
    <property type="match status" value="1"/>
</dbReference>
<dbReference type="Pfam" id="PF00364">
    <property type="entry name" value="Biotin_lipoyl"/>
    <property type="match status" value="1"/>
</dbReference>
<name>A0A1G6HET9_9BACI</name>
<dbReference type="Pfam" id="PF00198">
    <property type="entry name" value="2-oxoacid_dh"/>
    <property type="match status" value="1"/>
</dbReference>
<dbReference type="PROSITE" id="PS50968">
    <property type="entry name" value="BIOTINYL_LIPOYL"/>
    <property type="match status" value="1"/>
</dbReference>
<dbReference type="InterPro" id="IPR000089">
    <property type="entry name" value="Biotin_lipoyl"/>
</dbReference>
<dbReference type="GO" id="GO:0005737">
    <property type="term" value="C:cytoplasm"/>
    <property type="evidence" value="ECO:0007669"/>
    <property type="project" value="TreeGrafter"/>
</dbReference>
<keyword evidence="5 6" id="KW-0012">Acyltransferase</keyword>
<organism evidence="10 11">
    <name type="scientific">Pelagirhabdus alkalitolerans</name>
    <dbReference type="NCBI Taxonomy" id="1612202"/>
    <lineage>
        <taxon>Bacteria</taxon>
        <taxon>Bacillati</taxon>
        <taxon>Bacillota</taxon>
        <taxon>Bacilli</taxon>
        <taxon>Bacillales</taxon>
        <taxon>Bacillaceae</taxon>
        <taxon>Pelagirhabdus</taxon>
    </lineage>
</organism>
<dbReference type="Gene3D" id="2.40.50.100">
    <property type="match status" value="1"/>
</dbReference>
<accession>A0A1G6HET9</accession>
<keyword evidence="4 6" id="KW-0450">Lipoyl</keyword>
<dbReference type="Gene3D" id="3.30.559.10">
    <property type="entry name" value="Chloramphenicol acetyltransferase-like domain"/>
    <property type="match status" value="1"/>
</dbReference>
<reference evidence="11" key="1">
    <citation type="submission" date="2016-09" db="EMBL/GenBank/DDBJ databases">
        <authorList>
            <person name="Varghese N."/>
            <person name="Submissions S."/>
        </authorList>
    </citation>
    <scope>NUCLEOTIDE SEQUENCE [LARGE SCALE GENOMIC DNA]</scope>
    <source>
        <strain evidence="11">S5</strain>
    </source>
</reference>
<protein>
    <recommendedName>
        <fullName evidence="6">Dihydrolipoamide acetyltransferase component of pyruvate dehydrogenase complex</fullName>
        <ecNumber evidence="6">2.3.1.-</ecNumber>
    </recommendedName>
</protein>
<evidence type="ECO:0000313" key="11">
    <source>
        <dbReference type="Proteomes" id="UP000242949"/>
    </source>
</evidence>
<dbReference type="SUPFAM" id="SSF47005">
    <property type="entry name" value="Peripheral subunit-binding domain of 2-oxo acid dehydrogenase complex"/>
    <property type="match status" value="1"/>
</dbReference>
<dbReference type="GO" id="GO:0031405">
    <property type="term" value="F:lipoic acid binding"/>
    <property type="evidence" value="ECO:0007669"/>
    <property type="project" value="TreeGrafter"/>
</dbReference>
<sequence>MPIETITMPQLGESVTEGTISQWLVESGDQVSKYAPLVEVMTDKVNAEVPSTFEGKVTKQLVEPGETVAVGSPLCEIETDKSTMKSAPEKSEPVQEELASTESMADRYSPAVMRLANEHQVDLKQVKGTGLGGRITRKDIKQYINKPKNEPIPEQTSVPTKEERSKEAPQQVEAPNPILNNQDLEIPVTGIRKSIANNMVRATTEIPHAWMMIEVDVTNLVKYRDDEKDLFREREGYNLSYFAFFLNAVAKALKKFPELNSSWAGDKIIQHKDINLSIAVGNETELFVPVIQNVDEKSIKGIAKEVHTLAQKAKHGTLTQKDMEGGTFTVNNTGTFGSVQSMGVINYPQAAILQVESIVKKPVIIDDMIAQRDMVNLCLSLDHRILDGVICGRFMSHVKDILENISGDTTPIY</sequence>
<evidence type="ECO:0000256" key="3">
    <source>
        <dbReference type="ARBA" id="ARBA00022679"/>
    </source>
</evidence>
<dbReference type="SUPFAM" id="SSF52777">
    <property type="entry name" value="CoA-dependent acyltransferases"/>
    <property type="match status" value="1"/>
</dbReference>
<feature type="region of interest" description="Disordered" evidence="7">
    <location>
        <begin position="80"/>
        <end position="102"/>
    </location>
</feature>
<dbReference type="RefSeq" id="WP_090793746.1">
    <property type="nucleotide sequence ID" value="NZ_FMYI01000002.1"/>
</dbReference>
<feature type="compositionally biased region" description="Basic and acidic residues" evidence="7">
    <location>
        <begin position="80"/>
        <end position="93"/>
    </location>
</feature>
<feature type="region of interest" description="Disordered" evidence="7">
    <location>
        <begin position="138"/>
        <end position="176"/>
    </location>
</feature>
<dbReference type="InterPro" id="IPR023213">
    <property type="entry name" value="CAT-like_dom_sf"/>
</dbReference>